<evidence type="ECO:0000313" key="1">
    <source>
        <dbReference type="EMBL" id="KAK2736408.1"/>
    </source>
</evidence>
<gene>
    <name evidence="1" type="ORF">CKAH01_18905</name>
</gene>
<accession>A0AAD9Y340</accession>
<sequence>MWPLDGLRVRQLALAQLEGVDRWLATRYEGHEGRESVNARASCICTTTMLLLEATEAARRGVLGSSMTALESTANAELEWREHTITARESYGDLLKSFRQLLDFLNLGSSSSHLSYGKLVRALEKKSEPLNYDLLEWFRQEAVHYSDSNLLSYPQDEKTARREDSLDEGKVSEDASHFYENLKSVDTQLKTIIGPGYHTPEKYVNTHRALDRLGEIVVYHSEQEDNWPLWDRHSKGKEDEDGRELDDVIIYRYLLVTLLFRTALDGSEILKSNLWEQVVPIL</sequence>
<keyword evidence="2" id="KW-1185">Reference proteome</keyword>
<name>A0AAD9Y340_COLKA</name>
<evidence type="ECO:0000313" key="2">
    <source>
        <dbReference type="Proteomes" id="UP001281614"/>
    </source>
</evidence>
<dbReference type="EMBL" id="VYYT01000423">
    <property type="protein sequence ID" value="KAK2736408.1"/>
    <property type="molecule type" value="Genomic_DNA"/>
</dbReference>
<dbReference type="AlphaFoldDB" id="A0AAD9Y340"/>
<dbReference type="Proteomes" id="UP001281614">
    <property type="component" value="Unassembled WGS sequence"/>
</dbReference>
<reference evidence="1" key="1">
    <citation type="submission" date="2023-02" db="EMBL/GenBank/DDBJ databases">
        <title>Colletotrichum kahawae CIFC_Que2 genome sequencing and assembly.</title>
        <authorList>
            <person name="Baroncelli R."/>
        </authorList>
    </citation>
    <scope>NUCLEOTIDE SEQUENCE</scope>
    <source>
        <strain evidence="1">CIFC_Que2</strain>
    </source>
</reference>
<proteinExistence type="predicted"/>
<organism evidence="1 2">
    <name type="scientific">Colletotrichum kahawae</name>
    <name type="common">Coffee berry disease fungus</name>
    <dbReference type="NCBI Taxonomy" id="34407"/>
    <lineage>
        <taxon>Eukaryota</taxon>
        <taxon>Fungi</taxon>
        <taxon>Dikarya</taxon>
        <taxon>Ascomycota</taxon>
        <taxon>Pezizomycotina</taxon>
        <taxon>Sordariomycetes</taxon>
        <taxon>Hypocreomycetidae</taxon>
        <taxon>Glomerellales</taxon>
        <taxon>Glomerellaceae</taxon>
        <taxon>Colletotrichum</taxon>
        <taxon>Colletotrichum gloeosporioides species complex</taxon>
    </lineage>
</organism>
<comment type="caution">
    <text evidence="1">The sequence shown here is derived from an EMBL/GenBank/DDBJ whole genome shotgun (WGS) entry which is preliminary data.</text>
</comment>
<protein>
    <submittedName>
        <fullName evidence="1">Uncharacterized protein</fullName>
    </submittedName>
</protein>